<keyword evidence="5" id="KW-0234">DNA repair</keyword>
<evidence type="ECO:0000313" key="11">
    <source>
        <dbReference type="EMBL" id="CUH91975.1"/>
    </source>
</evidence>
<dbReference type="GO" id="GO:0140078">
    <property type="term" value="F:class I DNA-(apurinic or apyrimidinic site) endonuclease activity"/>
    <property type="evidence" value="ECO:0007669"/>
    <property type="project" value="UniProtKB-EC"/>
</dbReference>
<evidence type="ECO:0000256" key="7">
    <source>
        <dbReference type="ARBA" id="ARBA00023268"/>
    </source>
</evidence>
<evidence type="ECO:0000256" key="8">
    <source>
        <dbReference type="ARBA" id="ARBA00023295"/>
    </source>
</evidence>
<keyword evidence="7" id="KW-0511">Multifunctional enzyme</keyword>
<proteinExistence type="inferred from homology"/>
<dbReference type="RefSeq" id="WP_058257393.1">
    <property type="nucleotide sequence ID" value="NZ_DUPS01000021.1"/>
</dbReference>
<evidence type="ECO:0000256" key="2">
    <source>
        <dbReference type="ARBA" id="ARBA00012720"/>
    </source>
</evidence>
<dbReference type="CDD" id="cd00056">
    <property type="entry name" value="ENDO3c"/>
    <property type="match status" value="1"/>
</dbReference>
<dbReference type="Gene3D" id="1.10.1670.10">
    <property type="entry name" value="Helix-hairpin-Helix base-excision DNA repair enzymes (C-terminal)"/>
    <property type="match status" value="1"/>
</dbReference>
<keyword evidence="8" id="KW-0326">Glycosidase</keyword>
<organism evidence="11 12">
    <name type="scientific">Herbinix luporum</name>
    <dbReference type="NCBI Taxonomy" id="1679721"/>
    <lineage>
        <taxon>Bacteria</taxon>
        <taxon>Bacillati</taxon>
        <taxon>Bacillota</taxon>
        <taxon>Clostridia</taxon>
        <taxon>Lachnospirales</taxon>
        <taxon>Lachnospiraceae</taxon>
        <taxon>Herbinix</taxon>
    </lineage>
</organism>
<dbReference type="GO" id="GO:0003684">
    <property type="term" value="F:damaged DNA binding"/>
    <property type="evidence" value="ECO:0007669"/>
    <property type="project" value="InterPro"/>
</dbReference>
<dbReference type="SMART" id="SM00478">
    <property type="entry name" value="ENDO3c"/>
    <property type="match status" value="1"/>
</dbReference>
<dbReference type="Proteomes" id="UP000196053">
    <property type="component" value="Chromosome I"/>
</dbReference>
<dbReference type="Gene3D" id="3.30.310.260">
    <property type="match status" value="1"/>
</dbReference>
<dbReference type="InterPro" id="IPR052054">
    <property type="entry name" value="Oxidative_DNA_repair_enzyme"/>
</dbReference>
<accession>A0A0K8J3B0</accession>
<evidence type="ECO:0000259" key="10">
    <source>
        <dbReference type="SMART" id="SM00478"/>
    </source>
</evidence>
<dbReference type="OrthoDB" id="9798522at2"/>
<dbReference type="AlphaFoldDB" id="A0A0K8J3B0"/>
<evidence type="ECO:0000256" key="4">
    <source>
        <dbReference type="ARBA" id="ARBA00022801"/>
    </source>
</evidence>
<dbReference type="GO" id="GO:0006284">
    <property type="term" value="P:base-excision repair"/>
    <property type="evidence" value="ECO:0007669"/>
    <property type="project" value="InterPro"/>
</dbReference>
<dbReference type="SUPFAM" id="SSF48150">
    <property type="entry name" value="DNA-glycosylase"/>
    <property type="match status" value="1"/>
</dbReference>
<evidence type="ECO:0000256" key="5">
    <source>
        <dbReference type="ARBA" id="ARBA00023204"/>
    </source>
</evidence>
<dbReference type="PANTHER" id="PTHR10242:SF2">
    <property type="entry name" value="N-GLYCOSYLASE_DNA LYASE"/>
    <property type="match status" value="1"/>
</dbReference>
<dbReference type="PANTHER" id="PTHR10242">
    <property type="entry name" value="8-OXOGUANINE DNA GLYCOSYLASE"/>
    <property type="match status" value="1"/>
</dbReference>
<keyword evidence="6" id="KW-0456">Lyase</keyword>
<protein>
    <recommendedName>
        <fullName evidence="2">DNA-(apurinic or apyrimidinic site) lyase</fullName>
        <ecNumber evidence="2">4.2.99.18</ecNumber>
    </recommendedName>
</protein>
<keyword evidence="3" id="KW-0227">DNA damage</keyword>
<dbReference type="InterPro" id="IPR012904">
    <property type="entry name" value="OGG_N"/>
</dbReference>
<evidence type="ECO:0000256" key="3">
    <source>
        <dbReference type="ARBA" id="ARBA00022763"/>
    </source>
</evidence>
<dbReference type="EMBL" id="LN879430">
    <property type="protein sequence ID" value="CUH91975.1"/>
    <property type="molecule type" value="Genomic_DNA"/>
</dbReference>
<dbReference type="Pfam" id="PF00730">
    <property type="entry name" value="HhH-GPD"/>
    <property type="match status" value="1"/>
</dbReference>
<dbReference type="SUPFAM" id="SSF55945">
    <property type="entry name" value="TATA-box binding protein-like"/>
    <property type="match status" value="1"/>
</dbReference>
<comment type="similarity">
    <text evidence="1">Belongs to the type-1 OGG1 family.</text>
</comment>
<reference evidence="12" key="1">
    <citation type="submission" date="2015-09" db="EMBL/GenBank/DDBJ databases">
        <authorList>
            <person name="Wibberg D."/>
        </authorList>
    </citation>
    <scope>NUCLEOTIDE SEQUENCE [LARGE SCALE GENOMIC DNA]</scope>
    <source>
        <strain evidence="12">SD1D</strain>
    </source>
</reference>
<sequence>MKIKNKNFDIKQIAESGQCFRMNPIGPNRYSLVAFDRYIELEQLEDDLIEITCSENDYNKIWKDYFDLDYDYGYIVDNLIKGPDEFLNKAAEYGRGIRILRQDPFEMLISFIISQNKNIPSIKTCIERISQVYGKRCIDGTTGSIYYTFPSAKVLAEAKKEDLRALKLGYRDEYIIGAAKAVISGELNLEDLKVCSHEEAVKSLKTVKGIGDKVANCISLFGLHHIEAFPVDVWMKRVLSEIYDNKFDPNSYQGYAGIVQQYMFYYIRHVYGVSN</sequence>
<name>A0A0K8J3B0_9FIRM</name>
<dbReference type="Gene3D" id="1.10.340.30">
    <property type="entry name" value="Hypothetical protein, domain 2"/>
    <property type="match status" value="1"/>
</dbReference>
<dbReference type="GO" id="GO:0008534">
    <property type="term" value="F:oxidized purine nucleobase lesion DNA N-glycosylase activity"/>
    <property type="evidence" value="ECO:0007669"/>
    <property type="project" value="InterPro"/>
</dbReference>
<dbReference type="KEGG" id="hsd:SD1D_0423"/>
<dbReference type="GO" id="GO:0006289">
    <property type="term" value="P:nucleotide-excision repair"/>
    <property type="evidence" value="ECO:0007669"/>
    <property type="project" value="InterPro"/>
</dbReference>
<evidence type="ECO:0000313" key="12">
    <source>
        <dbReference type="Proteomes" id="UP000196053"/>
    </source>
</evidence>
<comment type="catalytic activity">
    <reaction evidence="9">
        <text>2'-deoxyribonucleotide-(2'-deoxyribose 5'-phosphate)-2'-deoxyribonucleotide-DNA = a 3'-end 2'-deoxyribonucleotide-(2,3-dehydro-2,3-deoxyribose 5'-phosphate)-DNA + a 5'-end 5'-phospho-2'-deoxyribonucleoside-DNA + H(+)</text>
        <dbReference type="Rhea" id="RHEA:66592"/>
        <dbReference type="Rhea" id="RHEA-COMP:13180"/>
        <dbReference type="Rhea" id="RHEA-COMP:16897"/>
        <dbReference type="Rhea" id="RHEA-COMP:17067"/>
        <dbReference type="ChEBI" id="CHEBI:15378"/>
        <dbReference type="ChEBI" id="CHEBI:136412"/>
        <dbReference type="ChEBI" id="CHEBI:157695"/>
        <dbReference type="ChEBI" id="CHEBI:167181"/>
        <dbReference type="EC" id="4.2.99.18"/>
    </reaction>
</comment>
<gene>
    <name evidence="11" type="ORF">SD1D_0423</name>
</gene>
<dbReference type="InterPro" id="IPR023170">
    <property type="entry name" value="HhH_base_excis_C"/>
</dbReference>
<feature type="domain" description="HhH-GPD" evidence="10">
    <location>
        <begin position="113"/>
        <end position="268"/>
    </location>
</feature>
<dbReference type="EC" id="4.2.99.18" evidence="2"/>
<keyword evidence="12" id="KW-1185">Reference proteome</keyword>
<dbReference type="InterPro" id="IPR011257">
    <property type="entry name" value="DNA_glycosylase"/>
</dbReference>
<dbReference type="Pfam" id="PF07934">
    <property type="entry name" value="OGG_N"/>
    <property type="match status" value="1"/>
</dbReference>
<dbReference type="InterPro" id="IPR003265">
    <property type="entry name" value="HhH-GPD_domain"/>
</dbReference>
<evidence type="ECO:0000256" key="6">
    <source>
        <dbReference type="ARBA" id="ARBA00023239"/>
    </source>
</evidence>
<keyword evidence="4" id="KW-0378">Hydrolase</keyword>
<evidence type="ECO:0000256" key="1">
    <source>
        <dbReference type="ARBA" id="ARBA00010679"/>
    </source>
</evidence>
<evidence type="ECO:0000256" key="9">
    <source>
        <dbReference type="ARBA" id="ARBA00044632"/>
    </source>
</evidence>